<comment type="caution">
    <text evidence="3">The sequence shown here is derived from an EMBL/GenBank/DDBJ whole genome shotgun (WGS) entry which is preliminary data.</text>
</comment>
<feature type="domain" description="Helix-hairpin-helix DNA-binding motif class 1" evidence="2">
    <location>
        <begin position="52"/>
        <end position="71"/>
    </location>
</feature>
<sequence length="104" mass="11117">MKLYRALCLVAALLGSAVWTQTAQAAEDPALDSATASAVVEQTINLNQATSAELQLLKGVGPKTAEAIIAWREQEGPFQDVEQLLAIKGIGEKTLQAIRDRLTL</sequence>
<dbReference type="GO" id="GO:0006281">
    <property type="term" value="P:DNA repair"/>
    <property type="evidence" value="ECO:0007669"/>
    <property type="project" value="InterPro"/>
</dbReference>
<dbReference type="AlphaFoldDB" id="A0A9Q3ZBQ1"/>
<dbReference type="NCBIfam" id="TIGR00426">
    <property type="entry name" value="competence protein ComEA helix-hairpin-helix repeat region"/>
    <property type="match status" value="1"/>
</dbReference>
<dbReference type="GO" id="GO:0003677">
    <property type="term" value="F:DNA binding"/>
    <property type="evidence" value="ECO:0007669"/>
    <property type="project" value="InterPro"/>
</dbReference>
<dbReference type="GO" id="GO:0015628">
    <property type="term" value="P:protein secretion by the type II secretion system"/>
    <property type="evidence" value="ECO:0007669"/>
    <property type="project" value="TreeGrafter"/>
</dbReference>
<proteinExistence type="predicted"/>
<keyword evidence="1" id="KW-0732">Signal</keyword>
<dbReference type="Gene3D" id="1.10.150.320">
    <property type="entry name" value="Photosystem II 12 kDa extrinsic protein"/>
    <property type="match status" value="1"/>
</dbReference>
<dbReference type="EMBL" id="JAJVKT010000004">
    <property type="protein sequence ID" value="MCE7507853.1"/>
    <property type="molecule type" value="Genomic_DNA"/>
</dbReference>
<evidence type="ECO:0000256" key="1">
    <source>
        <dbReference type="SAM" id="SignalP"/>
    </source>
</evidence>
<dbReference type="InterPro" id="IPR004509">
    <property type="entry name" value="Competence_ComEA_HhH"/>
</dbReference>
<dbReference type="Pfam" id="PF12836">
    <property type="entry name" value="HHH_3"/>
    <property type="match status" value="1"/>
</dbReference>
<dbReference type="InterPro" id="IPR003583">
    <property type="entry name" value="Hlx-hairpin-Hlx_DNA-bd_motif"/>
</dbReference>
<dbReference type="Proteomes" id="UP001107961">
    <property type="component" value="Unassembled WGS sequence"/>
</dbReference>
<accession>A0A9Q3ZBQ1</accession>
<dbReference type="InterPro" id="IPR051675">
    <property type="entry name" value="Endo/Exo/Phosphatase_dom_1"/>
</dbReference>
<dbReference type="RefSeq" id="WP_063140719.1">
    <property type="nucleotide sequence ID" value="NZ_CP012331.1"/>
</dbReference>
<dbReference type="SUPFAM" id="SSF47781">
    <property type="entry name" value="RuvA domain 2-like"/>
    <property type="match status" value="1"/>
</dbReference>
<keyword evidence="4" id="KW-1185">Reference proteome</keyword>
<name>A0A9Q3ZBQ1_9GAMM</name>
<feature type="domain" description="Helix-hairpin-helix DNA-binding motif class 1" evidence="2">
    <location>
        <begin position="82"/>
        <end position="101"/>
    </location>
</feature>
<dbReference type="GeneID" id="94687376"/>
<protein>
    <submittedName>
        <fullName evidence="3">Helix-hairpin-helix domain-containing protein</fullName>
    </submittedName>
</protein>
<dbReference type="PANTHER" id="PTHR21180:SF32">
    <property type="entry name" value="ENDONUCLEASE_EXONUCLEASE_PHOSPHATASE FAMILY DOMAIN-CONTAINING PROTEIN 1"/>
    <property type="match status" value="1"/>
</dbReference>
<evidence type="ECO:0000313" key="3">
    <source>
        <dbReference type="EMBL" id="MCE7507853.1"/>
    </source>
</evidence>
<dbReference type="SMART" id="SM00278">
    <property type="entry name" value="HhH1"/>
    <property type="match status" value="2"/>
</dbReference>
<feature type="chain" id="PRO_5040378047" evidence="1">
    <location>
        <begin position="26"/>
        <end position="104"/>
    </location>
</feature>
<evidence type="ECO:0000313" key="4">
    <source>
        <dbReference type="Proteomes" id="UP001107961"/>
    </source>
</evidence>
<dbReference type="KEGG" id="axe:P40_13780"/>
<dbReference type="GO" id="GO:0015627">
    <property type="term" value="C:type II protein secretion system complex"/>
    <property type="evidence" value="ECO:0007669"/>
    <property type="project" value="TreeGrafter"/>
</dbReference>
<feature type="signal peptide" evidence="1">
    <location>
        <begin position="1"/>
        <end position="25"/>
    </location>
</feature>
<gene>
    <name evidence="3" type="ORF">LZG35_04340</name>
</gene>
<dbReference type="PANTHER" id="PTHR21180">
    <property type="entry name" value="ENDONUCLEASE/EXONUCLEASE/PHOSPHATASE FAMILY DOMAIN-CONTAINING PROTEIN 1"/>
    <property type="match status" value="1"/>
</dbReference>
<organism evidence="3 4">
    <name type="scientific">Alloalcanivorax xenomutans</name>
    <dbReference type="NCBI Taxonomy" id="1094342"/>
    <lineage>
        <taxon>Bacteria</taxon>
        <taxon>Pseudomonadati</taxon>
        <taxon>Pseudomonadota</taxon>
        <taxon>Gammaproteobacteria</taxon>
        <taxon>Oceanospirillales</taxon>
        <taxon>Alcanivoracaceae</taxon>
        <taxon>Alloalcanivorax</taxon>
    </lineage>
</organism>
<dbReference type="InterPro" id="IPR010994">
    <property type="entry name" value="RuvA_2-like"/>
</dbReference>
<reference evidence="3" key="1">
    <citation type="submission" date="2022-01" db="EMBL/GenBank/DDBJ databases">
        <authorList>
            <person name="Karlyshev A.V."/>
            <person name="Jaspars M."/>
        </authorList>
    </citation>
    <scope>NUCLEOTIDE SEQUENCE</scope>
    <source>
        <strain evidence="3">AGSA3-2</strain>
    </source>
</reference>
<evidence type="ECO:0000259" key="2">
    <source>
        <dbReference type="SMART" id="SM00278"/>
    </source>
</evidence>